<organism evidence="3 4">
    <name type="scientific">Mortierella alpina</name>
    <name type="common">Oleaginous fungus</name>
    <name type="synonym">Mortierella renispora</name>
    <dbReference type="NCBI Taxonomy" id="64518"/>
    <lineage>
        <taxon>Eukaryota</taxon>
        <taxon>Fungi</taxon>
        <taxon>Fungi incertae sedis</taxon>
        <taxon>Mucoromycota</taxon>
        <taxon>Mortierellomycotina</taxon>
        <taxon>Mortierellomycetes</taxon>
        <taxon>Mortierellales</taxon>
        <taxon>Mortierellaceae</taxon>
        <taxon>Mortierella</taxon>
    </lineage>
</organism>
<dbReference type="EMBL" id="JAAAHY010000200">
    <property type="protein sequence ID" value="KAF9965995.1"/>
    <property type="molecule type" value="Genomic_DNA"/>
</dbReference>
<dbReference type="InterPro" id="IPR055754">
    <property type="entry name" value="DUF7330"/>
</dbReference>
<comment type="caution">
    <text evidence="3">The sequence shown here is derived from an EMBL/GenBank/DDBJ whole genome shotgun (WGS) entry which is preliminary data.</text>
</comment>
<keyword evidence="4" id="KW-1185">Reference proteome</keyword>
<evidence type="ECO:0000313" key="3">
    <source>
        <dbReference type="EMBL" id="KAF9965995.1"/>
    </source>
</evidence>
<proteinExistence type="predicted"/>
<name>A0A9P6M543_MORAP</name>
<evidence type="ECO:0000256" key="1">
    <source>
        <dbReference type="SAM" id="MobiDB-lite"/>
    </source>
</evidence>
<gene>
    <name evidence="3" type="ORF">BGZ70_003608</name>
</gene>
<dbReference type="Proteomes" id="UP000738359">
    <property type="component" value="Unassembled WGS sequence"/>
</dbReference>
<dbReference type="AlphaFoldDB" id="A0A9P6M543"/>
<evidence type="ECO:0000313" key="4">
    <source>
        <dbReference type="Proteomes" id="UP000738359"/>
    </source>
</evidence>
<feature type="domain" description="DUF7330" evidence="2">
    <location>
        <begin position="282"/>
        <end position="336"/>
    </location>
</feature>
<accession>A0A9P6M543</accession>
<reference evidence="3" key="1">
    <citation type="journal article" date="2020" name="Fungal Divers.">
        <title>Resolving the Mortierellaceae phylogeny through synthesis of multi-gene phylogenetics and phylogenomics.</title>
        <authorList>
            <person name="Vandepol N."/>
            <person name="Liber J."/>
            <person name="Desiro A."/>
            <person name="Na H."/>
            <person name="Kennedy M."/>
            <person name="Barry K."/>
            <person name="Grigoriev I.V."/>
            <person name="Miller A.N."/>
            <person name="O'Donnell K."/>
            <person name="Stajich J.E."/>
            <person name="Bonito G."/>
        </authorList>
    </citation>
    <scope>NUCLEOTIDE SEQUENCE</scope>
    <source>
        <strain evidence="3">CK1249</strain>
    </source>
</reference>
<sequence>MFSSSTGPWQKPSIPVRIPSDDTTFNPKEYPNVVFEATGKMSGTVVLVHTSDDESDASGLGRISTRIWVVGESDKDNVIITPTFDNSTHTFRLQAPDDYTSNAVYHQTTISYPRTALTAESLTVSAPNTSFSGNNLYSLAFGTIRSTLSNGSIALENAQADRVKLTTSNGSISGSYEAGHVDLVTSNGSISSKLTLRDALDQAQSKVSAKTTNGPVDLHVAATKTNRGLWMQSTSVNGKLSIGVLLGKADRASCINALTSNSKIDFSLDALQSGQALGVSNITSNGSVISSIMVPKDQPVNGTASSTNGSVSVNLTEEFHGRFTLETTHGKATVEGSDVTMQCDMKSVKQGYRGSQGPSAFDIRTTNGATGLRFYPSGQSSA</sequence>
<dbReference type="OrthoDB" id="5570013at2759"/>
<protein>
    <recommendedName>
        <fullName evidence="2">DUF7330 domain-containing protein</fullName>
    </recommendedName>
</protein>
<feature type="region of interest" description="Disordered" evidence="1">
    <location>
        <begin position="1"/>
        <end position="23"/>
    </location>
</feature>
<evidence type="ECO:0000259" key="2">
    <source>
        <dbReference type="Pfam" id="PF24016"/>
    </source>
</evidence>
<dbReference type="Pfam" id="PF24016">
    <property type="entry name" value="DUF7330"/>
    <property type="match status" value="1"/>
</dbReference>